<dbReference type="InterPro" id="IPR036390">
    <property type="entry name" value="WH_DNA-bd_sf"/>
</dbReference>
<evidence type="ECO:0000256" key="1">
    <source>
        <dbReference type="ARBA" id="ARBA00023015"/>
    </source>
</evidence>
<dbReference type="InterPro" id="IPR011711">
    <property type="entry name" value="GntR_C"/>
</dbReference>
<comment type="caution">
    <text evidence="6">The sequence shown here is derived from an EMBL/GenBank/DDBJ whole genome shotgun (WGS) entry which is preliminary data.</text>
</comment>
<dbReference type="PANTHER" id="PTHR43537">
    <property type="entry name" value="TRANSCRIPTIONAL REGULATOR, GNTR FAMILY"/>
    <property type="match status" value="1"/>
</dbReference>
<evidence type="ECO:0000256" key="3">
    <source>
        <dbReference type="ARBA" id="ARBA00023163"/>
    </source>
</evidence>
<protein>
    <submittedName>
        <fullName evidence="6">DNA-binding GntR family transcriptional regulator</fullName>
    </submittedName>
</protein>
<feature type="region of interest" description="Disordered" evidence="4">
    <location>
        <begin position="1"/>
        <end position="35"/>
    </location>
</feature>
<dbReference type="Proteomes" id="UP001242480">
    <property type="component" value="Unassembled WGS sequence"/>
</dbReference>
<dbReference type="PROSITE" id="PS50949">
    <property type="entry name" value="HTH_GNTR"/>
    <property type="match status" value="1"/>
</dbReference>
<dbReference type="SMART" id="SM00895">
    <property type="entry name" value="FCD"/>
    <property type="match status" value="1"/>
</dbReference>
<dbReference type="InterPro" id="IPR008920">
    <property type="entry name" value="TF_FadR/GntR_C"/>
</dbReference>
<reference evidence="6 7" key="1">
    <citation type="submission" date="2023-07" db="EMBL/GenBank/DDBJ databases">
        <title>Genomic Encyclopedia of Type Strains, Phase IV (KMG-IV): sequencing the most valuable type-strain genomes for metagenomic binning, comparative biology and taxonomic classification.</title>
        <authorList>
            <person name="Goeker M."/>
        </authorList>
    </citation>
    <scope>NUCLEOTIDE SEQUENCE [LARGE SCALE GENOMIC DNA]</scope>
    <source>
        <strain evidence="6 7">DSM 19619</strain>
    </source>
</reference>
<evidence type="ECO:0000256" key="4">
    <source>
        <dbReference type="SAM" id="MobiDB-lite"/>
    </source>
</evidence>
<proteinExistence type="predicted"/>
<organism evidence="6 7">
    <name type="scientific">Labrys wisconsinensis</name>
    <dbReference type="NCBI Taxonomy" id="425677"/>
    <lineage>
        <taxon>Bacteria</taxon>
        <taxon>Pseudomonadati</taxon>
        <taxon>Pseudomonadota</taxon>
        <taxon>Alphaproteobacteria</taxon>
        <taxon>Hyphomicrobiales</taxon>
        <taxon>Xanthobacteraceae</taxon>
        <taxon>Labrys</taxon>
    </lineage>
</organism>
<keyword evidence="1" id="KW-0805">Transcription regulation</keyword>
<dbReference type="Gene3D" id="1.10.10.10">
    <property type="entry name" value="Winged helix-like DNA-binding domain superfamily/Winged helix DNA-binding domain"/>
    <property type="match status" value="1"/>
</dbReference>
<keyword evidence="2 6" id="KW-0238">DNA-binding</keyword>
<sequence>MQERPAGTQGIRGSGMVSAARAQDEGSSANRKDSDMLNPVVASLEQDIVLGRLHPRERLVEDDLMRRFSVKRHVIRQALADLEQMGVVDRIPNRGAMVRVYAAEDIQQLYVVRDLLETQAASLVPMPMDKADLDDLKAIQAVHDQAVAHGDLGLVFRSNVEFHEHLFAKTGNRYLAEAIKQFALRTHGIRFYCLTYPGYLEQSRREHWLMIEAIEGRDRATLVRLCSQHLLASRLCYEKAAGLRVATEVPVDAR</sequence>
<dbReference type="RefSeq" id="WP_307277910.1">
    <property type="nucleotide sequence ID" value="NZ_JAUSVX010000010.1"/>
</dbReference>
<dbReference type="EMBL" id="JAUSVX010000010">
    <property type="protein sequence ID" value="MDQ0471944.1"/>
    <property type="molecule type" value="Genomic_DNA"/>
</dbReference>
<dbReference type="Gene3D" id="1.20.120.530">
    <property type="entry name" value="GntR ligand-binding domain-like"/>
    <property type="match status" value="1"/>
</dbReference>
<gene>
    <name evidence="6" type="ORF">QO011_004971</name>
</gene>
<evidence type="ECO:0000313" key="6">
    <source>
        <dbReference type="EMBL" id="MDQ0471944.1"/>
    </source>
</evidence>
<evidence type="ECO:0000259" key="5">
    <source>
        <dbReference type="PROSITE" id="PS50949"/>
    </source>
</evidence>
<evidence type="ECO:0000313" key="7">
    <source>
        <dbReference type="Proteomes" id="UP001242480"/>
    </source>
</evidence>
<evidence type="ECO:0000256" key="2">
    <source>
        <dbReference type="ARBA" id="ARBA00023125"/>
    </source>
</evidence>
<dbReference type="Pfam" id="PF00392">
    <property type="entry name" value="GntR"/>
    <property type="match status" value="1"/>
</dbReference>
<dbReference type="InterPro" id="IPR036388">
    <property type="entry name" value="WH-like_DNA-bd_sf"/>
</dbReference>
<keyword evidence="7" id="KW-1185">Reference proteome</keyword>
<name>A0ABU0JFA0_9HYPH</name>
<dbReference type="Pfam" id="PF07729">
    <property type="entry name" value="FCD"/>
    <property type="match status" value="1"/>
</dbReference>
<keyword evidence="3" id="KW-0804">Transcription</keyword>
<accession>A0ABU0JFA0</accession>
<feature type="domain" description="HTH gntR-type" evidence="5">
    <location>
        <begin position="34"/>
        <end position="101"/>
    </location>
</feature>
<dbReference type="PANTHER" id="PTHR43537:SF49">
    <property type="entry name" value="TRANSCRIPTIONAL REGULATORY PROTEIN"/>
    <property type="match status" value="1"/>
</dbReference>
<dbReference type="GO" id="GO:0003677">
    <property type="term" value="F:DNA binding"/>
    <property type="evidence" value="ECO:0007669"/>
    <property type="project" value="UniProtKB-KW"/>
</dbReference>
<dbReference type="SMART" id="SM00345">
    <property type="entry name" value="HTH_GNTR"/>
    <property type="match status" value="1"/>
</dbReference>
<dbReference type="SUPFAM" id="SSF48008">
    <property type="entry name" value="GntR ligand-binding domain-like"/>
    <property type="match status" value="1"/>
</dbReference>
<dbReference type="CDD" id="cd07377">
    <property type="entry name" value="WHTH_GntR"/>
    <property type="match status" value="1"/>
</dbReference>
<dbReference type="SUPFAM" id="SSF46785">
    <property type="entry name" value="Winged helix' DNA-binding domain"/>
    <property type="match status" value="1"/>
</dbReference>
<dbReference type="InterPro" id="IPR000524">
    <property type="entry name" value="Tscrpt_reg_HTH_GntR"/>
</dbReference>